<dbReference type="EMBL" id="OU899034">
    <property type="protein sequence ID" value="CAH1714699.1"/>
    <property type="molecule type" value="Genomic_DNA"/>
</dbReference>
<keyword evidence="3 5" id="KW-1133">Transmembrane helix</keyword>
<evidence type="ECO:0000259" key="6">
    <source>
        <dbReference type="Pfam" id="PF04588"/>
    </source>
</evidence>
<evidence type="ECO:0000256" key="3">
    <source>
        <dbReference type="ARBA" id="ARBA00022989"/>
    </source>
</evidence>
<keyword evidence="8" id="KW-1185">Reference proteome</keyword>
<evidence type="ECO:0000256" key="4">
    <source>
        <dbReference type="ARBA" id="ARBA00023136"/>
    </source>
</evidence>
<dbReference type="Gene3D" id="6.10.140.1320">
    <property type="match status" value="1"/>
</dbReference>
<feature type="transmembrane region" description="Helical" evidence="5">
    <location>
        <begin position="37"/>
        <end position="57"/>
    </location>
</feature>
<evidence type="ECO:0000256" key="2">
    <source>
        <dbReference type="ARBA" id="ARBA00022692"/>
    </source>
</evidence>
<dbReference type="Pfam" id="PF04588">
    <property type="entry name" value="HIG_1_N"/>
    <property type="match status" value="1"/>
</dbReference>
<protein>
    <recommendedName>
        <fullName evidence="6">HIG1 domain-containing protein</fullName>
    </recommendedName>
</protein>
<dbReference type="GO" id="GO:0005739">
    <property type="term" value="C:mitochondrion"/>
    <property type="evidence" value="ECO:0007669"/>
    <property type="project" value="UniProtKB-SubCell"/>
</dbReference>
<sequence length="116" mass="13328">MSDHMEFQENFSAKTKWMPVFQYDSCPNILQKLGENVIVPIGIVMTMGCYAVGLSSLATNRPKLGQKMMYSRIAFQGMTIATMFYGQWLDRKTKDSITYNNQHYDLKSSFLHPSIN</sequence>
<keyword evidence="2 5" id="KW-0812">Transmembrane</keyword>
<name>A0A9P0NF41_APHGO</name>
<feature type="domain" description="HIG1" evidence="6">
    <location>
        <begin position="35"/>
        <end position="85"/>
    </location>
</feature>
<evidence type="ECO:0000313" key="7">
    <source>
        <dbReference type="EMBL" id="CAH1714699.1"/>
    </source>
</evidence>
<dbReference type="Proteomes" id="UP001154329">
    <property type="component" value="Chromosome 1"/>
</dbReference>
<accession>A0A9P0NF41</accession>
<evidence type="ECO:0000313" key="8">
    <source>
        <dbReference type="Proteomes" id="UP001154329"/>
    </source>
</evidence>
<organism evidence="7 8">
    <name type="scientific">Aphis gossypii</name>
    <name type="common">Cotton aphid</name>
    <dbReference type="NCBI Taxonomy" id="80765"/>
    <lineage>
        <taxon>Eukaryota</taxon>
        <taxon>Metazoa</taxon>
        <taxon>Ecdysozoa</taxon>
        <taxon>Arthropoda</taxon>
        <taxon>Hexapoda</taxon>
        <taxon>Insecta</taxon>
        <taxon>Pterygota</taxon>
        <taxon>Neoptera</taxon>
        <taxon>Paraneoptera</taxon>
        <taxon>Hemiptera</taxon>
        <taxon>Sternorrhyncha</taxon>
        <taxon>Aphidomorpha</taxon>
        <taxon>Aphidoidea</taxon>
        <taxon>Aphididae</taxon>
        <taxon>Aphidini</taxon>
        <taxon>Aphis</taxon>
        <taxon>Aphis</taxon>
    </lineage>
</organism>
<keyword evidence="4 5" id="KW-0472">Membrane</keyword>
<evidence type="ECO:0000256" key="1">
    <source>
        <dbReference type="ARBA" id="ARBA00004173"/>
    </source>
</evidence>
<reference evidence="7" key="2">
    <citation type="submission" date="2022-10" db="EMBL/GenBank/DDBJ databases">
        <authorList>
            <consortium name="ENA_rothamsted_submissions"/>
            <consortium name="culmorum"/>
            <person name="King R."/>
        </authorList>
    </citation>
    <scope>NUCLEOTIDE SEQUENCE</scope>
</reference>
<reference evidence="7" key="1">
    <citation type="submission" date="2022-02" db="EMBL/GenBank/DDBJ databases">
        <authorList>
            <person name="King R."/>
        </authorList>
    </citation>
    <scope>NUCLEOTIDE SEQUENCE</scope>
</reference>
<evidence type="ECO:0000256" key="5">
    <source>
        <dbReference type="SAM" id="Phobius"/>
    </source>
</evidence>
<dbReference type="AlphaFoldDB" id="A0A9P0NF41"/>
<dbReference type="InterPro" id="IPR007667">
    <property type="entry name" value="Hypoxia_induced_domain"/>
</dbReference>
<proteinExistence type="predicted"/>
<gene>
    <name evidence="7" type="ORF">APHIGO_LOCUS2883</name>
</gene>
<comment type="subcellular location">
    <subcellularLocation>
        <location evidence="1">Mitochondrion</location>
    </subcellularLocation>
</comment>